<feature type="domain" description="Transposase IS200-like" evidence="1">
    <location>
        <begin position="5"/>
        <end position="119"/>
    </location>
</feature>
<accession>L0FX58</accession>
<dbReference type="Gene3D" id="3.30.70.1290">
    <property type="entry name" value="Transposase IS200-like"/>
    <property type="match status" value="1"/>
</dbReference>
<protein>
    <submittedName>
        <fullName evidence="2">Transposase</fullName>
    </submittedName>
</protein>
<dbReference type="InterPro" id="IPR002686">
    <property type="entry name" value="Transposase_17"/>
</dbReference>
<dbReference type="HOGENOM" id="CLU_101320_1_0_10"/>
<dbReference type="SMART" id="SM01321">
    <property type="entry name" value="Y1_Tnp"/>
    <property type="match status" value="1"/>
</dbReference>
<dbReference type="OrthoDB" id="9797997at2"/>
<dbReference type="KEGG" id="evi:Echvi_1075"/>
<organism evidence="2 3">
    <name type="scientific">Echinicola vietnamensis (strain DSM 17526 / LMG 23754 / KMM 6221)</name>
    <dbReference type="NCBI Taxonomy" id="926556"/>
    <lineage>
        <taxon>Bacteria</taxon>
        <taxon>Pseudomonadati</taxon>
        <taxon>Bacteroidota</taxon>
        <taxon>Cytophagia</taxon>
        <taxon>Cytophagales</taxon>
        <taxon>Cyclobacteriaceae</taxon>
        <taxon>Echinicola</taxon>
    </lineage>
</organism>
<proteinExistence type="predicted"/>
<dbReference type="EMBL" id="CP003346">
    <property type="protein sequence ID" value="AGA77346.1"/>
    <property type="molecule type" value="Genomic_DNA"/>
</dbReference>
<evidence type="ECO:0000313" key="3">
    <source>
        <dbReference type="Proteomes" id="UP000010796"/>
    </source>
</evidence>
<keyword evidence="3" id="KW-1185">Reference proteome</keyword>
<dbReference type="GO" id="GO:0003677">
    <property type="term" value="F:DNA binding"/>
    <property type="evidence" value="ECO:0007669"/>
    <property type="project" value="InterPro"/>
</dbReference>
<dbReference type="GO" id="GO:0006313">
    <property type="term" value="P:DNA transposition"/>
    <property type="evidence" value="ECO:0007669"/>
    <property type="project" value="InterPro"/>
</dbReference>
<dbReference type="SUPFAM" id="SSF143422">
    <property type="entry name" value="Transposase IS200-like"/>
    <property type="match status" value="1"/>
</dbReference>
<dbReference type="PANTHER" id="PTHR33360">
    <property type="entry name" value="TRANSPOSASE FOR INSERTION SEQUENCE ELEMENT IS200"/>
    <property type="match status" value="1"/>
</dbReference>
<name>L0FX58_ECHVK</name>
<evidence type="ECO:0000313" key="2">
    <source>
        <dbReference type="EMBL" id="AGA77346.1"/>
    </source>
</evidence>
<sequence>MANTYHQIYIQTIFAVKYRKATIHKSWRPKLLKVIGNLINEMGNRCIIINGVEDHIHCFFTLKPNMSISEVMQKVKSKSSKWINESNFVNHKFEWQKGFGCFSYGKSQVPNVYKYIQNQEAHHRQWDFIKEYVAFLKKFEIDFDENYIFHKPI</sequence>
<dbReference type="PANTHER" id="PTHR33360:SF2">
    <property type="entry name" value="TRANSPOSASE FOR INSERTION SEQUENCE ELEMENT IS200"/>
    <property type="match status" value="1"/>
</dbReference>
<dbReference type="RefSeq" id="WP_015264910.1">
    <property type="nucleotide sequence ID" value="NC_019904.1"/>
</dbReference>
<reference evidence="3" key="1">
    <citation type="submission" date="2012-02" db="EMBL/GenBank/DDBJ databases">
        <title>The complete genome of Echinicola vietnamensis DSM 17526.</title>
        <authorList>
            <person name="Lucas S."/>
            <person name="Copeland A."/>
            <person name="Lapidus A."/>
            <person name="Glavina del Rio T."/>
            <person name="Dalin E."/>
            <person name="Tice H."/>
            <person name="Bruce D."/>
            <person name="Goodwin L."/>
            <person name="Pitluck S."/>
            <person name="Peters L."/>
            <person name="Ovchinnikova G."/>
            <person name="Teshima H."/>
            <person name="Kyrpides N."/>
            <person name="Mavromatis K."/>
            <person name="Ivanova N."/>
            <person name="Brettin T."/>
            <person name="Detter J.C."/>
            <person name="Han C."/>
            <person name="Larimer F."/>
            <person name="Land M."/>
            <person name="Hauser L."/>
            <person name="Markowitz V."/>
            <person name="Cheng J.-F."/>
            <person name="Hugenholtz P."/>
            <person name="Woyke T."/>
            <person name="Wu D."/>
            <person name="Brambilla E."/>
            <person name="Klenk H.-P."/>
            <person name="Eisen J.A."/>
        </authorList>
    </citation>
    <scope>NUCLEOTIDE SEQUENCE [LARGE SCALE GENOMIC DNA]</scope>
    <source>
        <strain evidence="3">DSM 17526 / LMG 23754 / KMM 6221</strain>
    </source>
</reference>
<dbReference type="InterPro" id="IPR036515">
    <property type="entry name" value="Transposase_17_sf"/>
</dbReference>
<evidence type="ECO:0000259" key="1">
    <source>
        <dbReference type="SMART" id="SM01321"/>
    </source>
</evidence>
<dbReference type="Proteomes" id="UP000010796">
    <property type="component" value="Chromosome"/>
</dbReference>
<dbReference type="eggNOG" id="COG1943">
    <property type="taxonomic scope" value="Bacteria"/>
</dbReference>
<dbReference type="Pfam" id="PF01797">
    <property type="entry name" value="Y1_Tnp"/>
    <property type="match status" value="1"/>
</dbReference>
<gene>
    <name evidence="2" type="ordered locus">Echvi_1075</name>
</gene>
<dbReference type="GO" id="GO:0004803">
    <property type="term" value="F:transposase activity"/>
    <property type="evidence" value="ECO:0007669"/>
    <property type="project" value="InterPro"/>
</dbReference>
<dbReference type="NCBIfam" id="NF033573">
    <property type="entry name" value="transpos_IS200"/>
    <property type="match status" value="1"/>
</dbReference>
<dbReference type="AlphaFoldDB" id="L0FX58"/>